<sequence>MTTSLYVCGFLLVLLAGCAAVSYPLADVYSCINQGKGYGMADGQAQCLSSYPDSGKTCTDEAQCAGSCIRHDAFAEPDALSSGQCSARRFRDSCHQFITLGNASPVICDTELGNLTTDDWSPEYAQQRHTMLDELDIAGCLAGGGVVTLMGYYALPGCEHVYADGGKTCQQDDDCTGECLAQVEPESGQVNASHGVCAASDNLACVILFDGAPASETVCFGDLL</sequence>
<dbReference type="RefSeq" id="WP_131258144.1">
    <property type="nucleotide sequence ID" value="NZ_JBHSUS010000001.1"/>
</dbReference>
<dbReference type="EMBL" id="JBHSUS010000001">
    <property type="protein sequence ID" value="MFC6440346.1"/>
    <property type="molecule type" value="Genomic_DNA"/>
</dbReference>
<keyword evidence="1" id="KW-0732">Signal</keyword>
<protein>
    <submittedName>
        <fullName evidence="2">Uncharacterized protein</fullName>
    </submittedName>
</protein>
<reference evidence="3" key="1">
    <citation type="journal article" date="2019" name="Int. J. Syst. Evol. Microbiol.">
        <title>The Global Catalogue of Microorganisms (GCM) 10K type strain sequencing project: providing services to taxonomists for standard genome sequencing and annotation.</title>
        <authorList>
            <consortium name="The Broad Institute Genomics Platform"/>
            <consortium name="The Broad Institute Genome Sequencing Center for Infectious Disease"/>
            <person name="Wu L."/>
            <person name="Ma J."/>
        </authorList>
    </citation>
    <scope>NUCLEOTIDE SEQUENCE [LARGE SCALE GENOMIC DNA]</scope>
    <source>
        <strain evidence="3">CGMCC 1.16031</strain>
    </source>
</reference>
<comment type="caution">
    <text evidence="2">The sequence shown here is derived from an EMBL/GenBank/DDBJ whole genome shotgun (WGS) entry which is preliminary data.</text>
</comment>
<gene>
    <name evidence="2" type="ORF">ACFP85_09325</name>
</gene>
<evidence type="ECO:0000313" key="3">
    <source>
        <dbReference type="Proteomes" id="UP001596364"/>
    </source>
</evidence>
<accession>A0ABW1XKM7</accession>
<organism evidence="2 3">
    <name type="scientific">Pseudobowmanella zhangzhouensis</name>
    <dbReference type="NCBI Taxonomy" id="1537679"/>
    <lineage>
        <taxon>Bacteria</taxon>
        <taxon>Pseudomonadati</taxon>
        <taxon>Pseudomonadota</taxon>
        <taxon>Gammaproteobacteria</taxon>
        <taxon>Alteromonadales</taxon>
        <taxon>Alteromonadaceae</taxon>
    </lineage>
</organism>
<feature type="signal peptide" evidence="1">
    <location>
        <begin position="1"/>
        <end position="26"/>
    </location>
</feature>
<keyword evidence="3" id="KW-1185">Reference proteome</keyword>
<feature type="chain" id="PRO_5046086123" evidence="1">
    <location>
        <begin position="27"/>
        <end position="224"/>
    </location>
</feature>
<evidence type="ECO:0000313" key="2">
    <source>
        <dbReference type="EMBL" id="MFC6440346.1"/>
    </source>
</evidence>
<evidence type="ECO:0000256" key="1">
    <source>
        <dbReference type="SAM" id="SignalP"/>
    </source>
</evidence>
<name>A0ABW1XKM7_9ALTE</name>
<proteinExistence type="predicted"/>
<dbReference type="Proteomes" id="UP001596364">
    <property type="component" value="Unassembled WGS sequence"/>
</dbReference>